<dbReference type="GeneID" id="99684632"/>
<gene>
    <name evidence="3" type="ORF">EV684_105101</name>
</gene>
<evidence type="ECO:0000256" key="2">
    <source>
        <dbReference type="SAM" id="Phobius"/>
    </source>
</evidence>
<dbReference type="RefSeq" id="WP_132646529.1">
    <property type="nucleotide sequence ID" value="NZ_CP181386.1"/>
</dbReference>
<evidence type="ECO:0000313" key="4">
    <source>
        <dbReference type="Proteomes" id="UP000295106"/>
    </source>
</evidence>
<feature type="region of interest" description="Disordered" evidence="1">
    <location>
        <begin position="55"/>
        <end position="100"/>
    </location>
</feature>
<feature type="compositionally biased region" description="Low complexity" evidence="1">
    <location>
        <begin position="55"/>
        <end position="73"/>
    </location>
</feature>
<dbReference type="Proteomes" id="UP000295106">
    <property type="component" value="Unassembled WGS sequence"/>
</dbReference>
<dbReference type="EMBL" id="SLXD01000005">
    <property type="protein sequence ID" value="TCP02935.1"/>
    <property type="molecule type" value="Genomic_DNA"/>
</dbReference>
<feature type="transmembrane region" description="Helical" evidence="2">
    <location>
        <begin position="21"/>
        <end position="40"/>
    </location>
</feature>
<comment type="caution">
    <text evidence="3">The sequence shown here is derived from an EMBL/GenBank/DDBJ whole genome shotgun (WGS) entry which is preliminary data.</text>
</comment>
<name>A0A4R2MCS3_RUBGE</name>
<dbReference type="AlphaFoldDB" id="A0A4R2MCS3"/>
<protein>
    <submittedName>
        <fullName evidence="3">Uncharacterized protein</fullName>
    </submittedName>
</protein>
<keyword evidence="2" id="KW-0812">Transmembrane</keyword>
<proteinExistence type="predicted"/>
<feature type="compositionally biased region" description="Basic and acidic residues" evidence="1">
    <location>
        <begin position="74"/>
        <end position="83"/>
    </location>
</feature>
<accession>A0A4R2MCS3</accession>
<organism evidence="3 4">
    <name type="scientific">Rubrivivax gelatinosus</name>
    <name type="common">Rhodocyclus gelatinosus</name>
    <name type="synonym">Rhodopseudomonas gelatinosa</name>
    <dbReference type="NCBI Taxonomy" id="28068"/>
    <lineage>
        <taxon>Bacteria</taxon>
        <taxon>Pseudomonadati</taxon>
        <taxon>Pseudomonadota</taxon>
        <taxon>Betaproteobacteria</taxon>
        <taxon>Burkholderiales</taxon>
        <taxon>Sphaerotilaceae</taxon>
        <taxon>Rubrivivax</taxon>
    </lineage>
</organism>
<sequence length="100" mass="10786">MTSLEPRPLQRDADRTRPRRQAVALVAGLTAFQGLALWWGGGWVDALPPDEHPAVAAASPEVAPARLEPAAEPVPRRAADPRDQAPPWSFDADGHAQLRP</sequence>
<keyword evidence="2" id="KW-1133">Transmembrane helix</keyword>
<reference evidence="3 4" key="1">
    <citation type="submission" date="2019-03" db="EMBL/GenBank/DDBJ databases">
        <title>Genomic Encyclopedia of Type Strains, Phase IV (KMG-IV): sequencing the most valuable type-strain genomes for metagenomic binning, comparative biology and taxonomic classification.</title>
        <authorList>
            <person name="Goeker M."/>
        </authorList>
    </citation>
    <scope>NUCLEOTIDE SEQUENCE [LARGE SCALE GENOMIC DNA]</scope>
    <source>
        <strain evidence="3 4">DSM 1709</strain>
    </source>
</reference>
<evidence type="ECO:0000256" key="1">
    <source>
        <dbReference type="SAM" id="MobiDB-lite"/>
    </source>
</evidence>
<keyword evidence="2" id="KW-0472">Membrane</keyword>
<evidence type="ECO:0000313" key="3">
    <source>
        <dbReference type="EMBL" id="TCP02935.1"/>
    </source>
</evidence>